<organism evidence="9 10">
    <name type="scientific">Cohnella kolymensis</name>
    <dbReference type="NCBI Taxonomy" id="1590652"/>
    <lineage>
        <taxon>Bacteria</taxon>
        <taxon>Bacillati</taxon>
        <taxon>Bacillota</taxon>
        <taxon>Bacilli</taxon>
        <taxon>Bacillales</taxon>
        <taxon>Paenibacillaceae</taxon>
        <taxon>Cohnella</taxon>
    </lineage>
</organism>
<feature type="transmembrane region" description="Helical" evidence="7">
    <location>
        <begin position="281"/>
        <end position="299"/>
    </location>
</feature>
<feature type="transmembrane region" description="Helical" evidence="7">
    <location>
        <begin position="140"/>
        <end position="163"/>
    </location>
</feature>
<sequence length="405" mass="44318">MLINITVLSFDREWVNLNYRLVLMINMIMLMVISGVKPIVVLHATDIGVTSTQISLFIASYAFFPAVLGIQIGKWIDRYGMHRMVIGAHSVLAAALALGAVYPSFLTFIIQQTMMGISVTFLMVALQKRVGSFEGNLDKLVANFTLSSAIGSMMGPLLTALIYDRFGFFFANSVNIILVLIGLASCFLIRKSGWDSVVESEEVTHPDSIWLMLGNRDLRNAIIISGLVLSSRELFSSFFPLLAVQMNVGPTLIGALMAFYGLTAIVIRLAQFRLVGRLGRIKILMYSLYLSGIVFWFLPYSPSTAILLILVGLLGAGLGLGLPLSLSYSLQASPVERQGEVLGLRLTVNRASQFALPLVLGAFSGLLGISIIFWSCGTMLALFGYVIRPKPEVRSHENNHTSADH</sequence>
<evidence type="ECO:0000256" key="6">
    <source>
        <dbReference type="ARBA" id="ARBA00023136"/>
    </source>
</evidence>
<dbReference type="InterPro" id="IPR050171">
    <property type="entry name" value="MFS_Transporters"/>
</dbReference>
<keyword evidence="2" id="KW-0813">Transport</keyword>
<comment type="caution">
    <text evidence="9">The sequence shown here is derived from an EMBL/GenBank/DDBJ whole genome shotgun (WGS) entry which is preliminary data.</text>
</comment>
<evidence type="ECO:0000256" key="7">
    <source>
        <dbReference type="SAM" id="Phobius"/>
    </source>
</evidence>
<accession>A0ABR5A6H6</accession>
<keyword evidence="3" id="KW-1003">Cell membrane</keyword>
<dbReference type="SUPFAM" id="SSF103473">
    <property type="entry name" value="MFS general substrate transporter"/>
    <property type="match status" value="1"/>
</dbReference>
<protein>
    <recommendedName>
        <fullName evidence="8">Major facilitator superfamily (MFS) profile domain-containing protein</fullName>
    </recommendedName>
</protein>
<evidence type="ECO:0000259" key="8">
    <source>
        <dbReference type="PROSITE" id="PS50850"/>
    </source>
</evidence>
<proteinExistence type="predicted"/>
<feature type="domain" description="Major facilitator superfamily (MFS) profile" evidence="8">
    <location>
        <begin position="15"/>
        <end position="392"/>
    </location>
</feature>
<dbReference type="PANTHER" id="PTHR23517:SF3">
    <property type="entry name" value="INTEGRAL MEMBRANE TRANSPORT PROTEIN"/>
    <property type="match status" value="1"/>
</dbReference>
<evidence type="ECO:0000256" key="3">
    <source>
        <dbReference type="ARBA" id="ARBA00022475"/>
    </source>
</evidence>
<feature type="transmembrane region" description="Helical" evidence="7">
    <location>
        <begin position="84"/>
        <end position="102"/>
    </location>
</feature>
<comment type="subcellular location">
    <subcellularLocation>
        <location evidence="1">Cell membrane</location>
        <topology evidence="1">Multi-pass membrane protein</topology>
    </subcellularLocation>
</comment>
<evidence type="ECO:0000256" key="4">
    <source>
        <dbReference type="ARBA" id="ARBA00022692"/>
    </source>
</evidence>
<evidence type="ECO:0000256" key="1">
    <source>
        <dbReference type="ARBA" id="ARBA00004651"/>
    </source>
</evidence>
<reference evidence="9 10" key="1">
    <citation type="submission" date="2014-12" db="EMBL/GenBank/DDBJ databases">
        <title>Draft genome sequence of Cohnella kolymensis strain B-2846.</title>
        <authorList>
            <person name="Karlyshev A.V."/>
            <person name="Kudryashova E.B."/>
        </authorList>
    </citation>
    <scope>NUCLEOTIDE SEQUENCE [LARGE SCALE GENOMIC DNA]</scope>
    <source>
        <strain evidence="9 10">VKM B-2846</strain>
    </source>
</reference>
<feature type="transmembrane region" description="Helical" evidence="7">
    <location>
        <begin position="54"/>
        <end position="72"/>
    </location>
</feature>
<dbReference type="PANTHER" id="PTHR23517">
    <property type="entry name" value="RESISTANCE PROTEIN MDTM, PUTATIVE-RELATED-RELATED"/>
    <property type="match status" value="1"/>
</dbReference>
<keyword evidence="6 7" id="KW-0472">Membrane</keyword>
<dbReference type="Gene3D" id="1.20.1250.20">
    <property type="entry name" value="MFS general substrate transporter like domains"/>
    <property type="match status" value="2"/>
</dbReference>
<feature type="transmembrane region" description="Helical" evidence="7">
    <location>
        <begin position="21"/>
        <end position="42"/>
    </location>
</feature>
<keyword evidence="5 7" id="KW-1133">Transmembrane helix</keyword>
<keyword evidence="4 7" id="KW-0812">Transmembrane</keyword>
<dbReference type="InterPro" id="IPR036259">
    <property type="entry name" value="MFS_trans_sf"/>
</dbReference>
<dbReference type="Pfam" id="PF07690">
    <property type="entry name" value="MFS_1"/>
    <property type="match status" value="2"/>
</dbReference>
<evidence type="ECO:0000313" key="10">
    <source>
        <dbReference type="Proteomes" id="UP000054526"/>
    </source>
</evidence>
<keyword evidence="10" id="KW-1185">Reference proteome</keyword>
<dbReference type="Proteomes" id="UP000054526">
    <property type="component" value="Unassembled WGS sequence"/>
</dbReference>
<name>A0ABR5A6H6_9BACL</name>
<feature type="transmembrane region" description="Helical" evidence="7">
    <location>
        <begin position="305"/>
        <end position="328"/>
    </location>
</feature>
<evidence type="ECO:0000256" key="5">
    <source>
        <dbReference type="ARBA" id="ARBA00022989"/>
    </source>
</evidence>
<feature type="transmembrane region" description="Helical" evidence="7">
    <location>
        <begin position="108"/>
        <end position="128"/>
    </location>
</feature>
<evidence type="ECO:0000313" key="9">
    <source>
        <dbReference type="EMBL" id="KIL36228.1"/>
    </source>
</evidence>
<dbReference type="EMBL" id="JXAL01000014">
    <property type="protein sequence ID" value="KIL36228.1"/>
    <property type="molecule type" value="Genomic_DNA"/>
</dbReference>
<dbReference type="InterPro" id="IPR011701">
    <property type="entry name" value="MFS"/>
</dbReference>
<feature type="transmembrane region" description="Helical" evidence="7">
    <location>
        <begin position="221"/>
        <end position="242"/>
    </location>
</feature>
<feature type="transmembrane region" description="Helical" evidence="7">
    <location>
        <begin position="248"/>
        <end position="269"/>
    </location>
</feature>
<gene>
    <name evidence="9" type="ORF">SD71_09825</name>
</gene>
<dbReference type="InterPro" id="IPR020846">
    <property type="entry name" value="MFS_dom"/>
</dbReference>
<feature type="transmembrane region" description="Helical" evidence="7">
    <location>
        <begin position="354"/>
        <end position="387"/>
    </location>
</feature>
<dbReference type="PROSITE" id="PS50850">
    <property type="entry name" value="MFS"/>
    <property type="match status" value="1"/>
</dbReference>
<feature type="transmembrane region" description="Helical" evidence="7">
    <location>
        <begin position="169"/>
        <end position="189"/>
    </location>
</feature>
<evidence type="ECO:0000256" key="2">
    <source>
        <dbReference type="ARBA" id="ARBA00022448"/>
    </source>
</evidence>